<evidence type="ECO:0000256" key="2">
    <source>
        <dbReference type="ARBA" id="ARBA00001947"/>
    </source>
</evidence>
<keyword evidence="4" id="KW-0216">Detoxification</keyword>
<comment type="cofactor">
    <cofactor evidence="2">
        <name>Zn(2+)</name>
        <dbReference type="ChEBI" id="CHEBI:29105"/>
    </cofactor>
</comment>
<evidence type="ECO:0000256" key="10">
    <source>
        <dbReference type="ARBA" id="ARBA00055764"/>
    </source>
</evidence>
<dbReference type="GO" id="GO:0009636">
    <property type="term" value="P:response to toxic substance"/>
    <property type="evidence" value="ECO:0007669"/>
    <property type="project" value="UniProtKB-KW"/>
</dbReference>
<dbReference type="SUPFAM" id="SSF51419">
    <property type="entry name" value="PLP-binding barrel"/>
    <property type="match status" value="1"/>
</dbReference>
<evidence type="ECO:0000313" key="16">
    <source>
        <dbReference type="Proteomes" id="UP000654370"/>
    </source>
</evidence>
<dbReference type="GO" id="GO:0046872">
    <property type="term" value="F:metal ion binding"/>
    <property type="evidence" value="ECO:0007669"/>
    <property type="project" value="UniProtKB-KW"/>
</dbReference>
<proteinExistence type="inferred from homology"/>
<comment type="catalytic activity">
    <reaction evidence="9">
        <text>D-serine = pyruvate + NH4(+)</text>
        <dbReference type="Rhea" id="RHEA:13977"/>
        <dbReference type="ChEBI" id="CHEBI:15361"/>
        <dbReference type="ChEBI" id="CHEBI:28938"/>
        <dbReference type="ChEBI" id="CHEBI:35247"/>
        <dbReference type="EC" id="4.3.1.18"/>
    </reaction>
    <physiologicalReaction direction="left-to-right" evidence="9">
        <dbReference type="Rhea" id="RHEA:13978"/>
    </physiologicalReaction>
</comment>
<evidence type="ECO:0000256" key="8">
    <source>
        <dbReference type="ARBA" id="ARBA00023239"/>
    </source>
</evidence>
<keyword evidence="5" id="KW-0479">Metal-binding</keyword>
<protein>
    <recommendedName>
        <fullName evidence="12">D-serine dehydratase</fullName>
        <ecNumber evidence="11">4.3.1.18</ecNumber>
    </recommendedName>
    <alternativeName>
        <fullName evidence="13">D-serine deaminase</fullName>
    </alternativeName>
</protein>
<dbReference type="InterPro" id="IPR042208">
    <property type="entry name" value="D-ser_dehydrat-like_sf"/>
</dbReference>
<evidence type="ECO:0000256" key="4">
    <source>
        <dbReference type="ARBA" id="ARBA00022575"/>
    </source>
</evidence>
<dbReference type="InterPro" id="IPR001608">
    <property type="entry name" value="Ala_racemase_N"/>
</dbReference>
<comment type="cofactor">
    <cofactor evidence="1">
        <name>pyridoxal 5'-phosphate</name>
        <dbReference type="ChEBI" id="CHEBI:597326"/>
    </cofactor>
</comment>
<evidence type="ECO:0000256" key="7">
    <source>
        <dbReference type="ARBA" id="ARBA00022898"/>
    </source>
</evidence>
<accession>A0A8H7PXH1</accession>
<dbReference type="GO" id="GO:0036088">
    <property type="term" value="P:D-serine catabolic process"/>
    <property type="evidence" value="ECO:0007669"/>
    <property type="project" value="TreeGrafter"/>
</dbReference>
<gene>
    <name evidence="15" type="ORF">INT43_006841</name>
</gene>
<dbReference type="SMART" id="SM01119">
    <property type="entry name" value="D-ser_dehydrat"/>
    <property type="match status" value="1"/>
</dbReference>
<dbReference type="PANTHER" id="PTHR28004">
    <property type="entry name" value="ZGC:162816-RELATED"/>
    <property type="match status" value="1"/>
</dbReference>
<keyword evidence="8" id="KW-0456">Lyase</keyword>
<feature type="domain" description="D-serine dehydratase-like" evidence="14">
    <location>
        <begin position="304"/>
        <end position="399"/>
    </location>
</feature>
<dbReference type="Proteomes" id="UP000654370">
    <property type="component" value="Unassembled WGS sequence"/>
</dbReference>
<dbReference type="EC" id="4.3.1.18" evidence="11"/>
<evidence type="ECO:0000256" key="1">
    <source>
        <dbReference type="ARBA" id="ARBA00001933"/>
    </source>
</evidence>
<name>A0A8H7PXH1_MORIS</name>
<evidence type="ECO:0000313" key="15">
    <source>
        <dbReference type="EMBL" id="KAG2181916.1"/>
    </source>
</evidence>
<dbReference type="Pfam" id="PF01168">
    <property type="entry name" value="Ala_racemase_N"/>
    <property type="match status" value="1"/>
</dbReference>
<dbReference type="Gene3D" id="2.40.37.20">
    <property type="entry name" value="D-serine dehydratase-like domain"/>
    <property type="match status" value="1"/>
</dbReference>
<dbReference type="InterPro" id="IPR051466">
    <property type="entry name" value="D-amino_acid_metab_enzyme"/>
</dbReference>
<evidence type="ECO:0000256" key="13">
    <source>
        <dbReference type="ARBA" id="ARBA00075219"/>
    </source>
</evidence>
<evidence type="ECO:0000256" key="3">
    <source>
        <dbReference type="ARBA" id="ARBA00005323"/>
    </source>
</evidence>
<organism evidence="15 16">
    <name type="scientific">Mortierella isabellina</name>
    <name type="common">Filamentous fungus</name>
    <name type="synonym">Umbelopsis isabellina</name>
    <dbReference type="NCBI Taxonomy" id="91625"/>
    <lineage>
        <taxon>Eukaryota</taxon>
        <taxon>Fungi</taxon>
        <taxon>Fungi incertae sedis</taxon>
        <taxon>Mucoromycota</taxon>
        <taxon>Mucoromycotina</taxon>
        <taxon>Umbelopsidomycetes</taxon>
        <taxon>Umbelopsidales</taxon>
        <taxon>Umbelopsidaceae</taxon>
        <taxon>Umbelopsis</taxon>
    </lineage>
</organism>
<keyword evidence="7" id="KW-0663">Pyridoxal phosphate</keyword>
<dbReference type="Pfam" id="PF14031">
    <property type="entry name" value="D-ser_dehydrat"/>
    <property type="match status" value="1"/>
</dbReference>
<comment type="similarity">
    <text evidence="3">Belongs to the DSD1 family.</text>
</comment>
<dbReference type="Gene3D" id="3.20.20.10">
    <property type="entry name" value="Alanine racemase"/>
    <property type="match status" value="1"/>
</dbReference>
<evidence type="ECO:0000256" key="12">
    <source>
        <dbReference type="ARBA" id="ARBA00069616"/>
    </source>
</evidence>
<dbReference type="InterPro" id="IPR029066">
    <property type="entry name" value="PLP-binding_barrel"/>
</dbReference>
<keyword evidence="6" id="KW-0862">Zinc</keyword>
<keyword evidence="16" id="KW-1185">Reference proteome</keyword>
<dbReference type="OrthoDB" id="20198at2759"/>
<sequence>MVFAVPTQTTTPLEPIGFSVPSKEYLVNMYVGKKLRDARTPRLVVDRAVVKRNCEKIAAVSSKSGKKIRVHIKTHKTIEATEIQLDSAKTDAIVVSTLAEAYYVINSHLVSSGKLKDVLFGFPVSPDRFDDIYHLSQKVEKFCIFIDHDQTLDALETYCEEKFGGKPPRKINVYMKVECGNGRAGAAINNDASVNLAKRLVSSPLLNVVGLYTHAGHSYASRDRDGAVNFLKSERDAALDYKKFLADNGVQFDNISIGATPTVMAAGLVDSTELEGITELHAGSFVLNDRQQLATQLLDESGLAVTVLCRVASRYPERGSLLMDGGALGFSKDAAPQGGFGTIVGEPKWKLDKLAQEHSIVTEVPIEDFQRVNVGDVFRVVPNHCCLTAACYEFFLIIEDNGDEIVDVWVPVRGW</sequence>
<dbReference type="EMBL" id="JAEPQZ010000004">
    <property type="protein sequence ID" value="KAG2181916.1"/>
    <property type="molecule type" value="Genomic_DNA"/>
</dbReference>
<evidence type="ECO:0000256" key="9">
    <source>
        <dbReference type="ARBA" id="ARBA00051198"/>
    </source>
</evidence>
<evidence type="ECO:0000259" key="14">
    <source>
        <dbReference type="SMART" id="SM01119"/>
    </source>
</evidence>
<evidence type="ECO:0000256" key="6">
    <source>
        <dbReference type="ARBA" id="ARBA00022833"/>
    </source>
</evidence>
<evidence type="ECO:0000256" key="5">
    <source>
        <dbReference type="ARBA" id="ARBA00022723"/>
    </source>
</evidence>
<reference evidence="15" key="1">
    <citation type="submission" date="2020-12" db="EMBL/GenBank/DDBJ databases">
        <title>Metabolic potential, ecology and presence of endohyphal bacteria is reflected in genomic diversity of Mucoromycotina.</title>
        <authorList>
            <person name="Muszewska A."/>
            <person name="Okrasinska A."/>
            <person name="Steczkiewicz K."/>
            <person name="Drgas O."/>
            <person name="Orlowska M."/>
            <person name="Perlinska-Lenart U."/>
            <person name="Aleksandrzak-Piekarczyk T."/>
            <person name="Szatraj K."/>
            <person name="Zielenkiewicz U."/>
            <person name="Pilsyk S."/>
            <person name="Malc E."/>
            <person name="Mieczkowski P."/>
            <person name="Kruszewska J.S."/>
            <person name="Biernat P."/>
            <person name="Pawlowska J."/>
        </authorList>
    </citation>
    <scope>NUCLEOTIDE SEQUENCE</scope>
    <source>
        <strain evidence="15">WA0000067209</strain>
    </source>
</reference>
<dbReference type="GO" id="GO:0008721">
    <property type="term" value="F:D-serine ammonia-lyase activity"/>
    <property type="evidence" value="ECO:0007669"/>
    <property type="project" value="UniProtKB-EC"/>
</dbReference>
<comment type="caution">
    <text evidence="15">The sequence shown here is derived from an EMBL/GenBank/DDBJ whole genome shotgun (WGS) entry which is preliminary data.</text>
</comment>
<comment type="function">
    <text evidence="10">Catalyzes the conversion of D-serine to pyruvate and ammonia. May play a role in D-serine detoxification.</text>
</comment>
<dbReference type="AlphaFoldDB" id="A0A8H7PXH1"/>
<dbReference type="InterPro" id="IPR026956">
    <property type="entry name" value="D-ser_dehydrat-like_dom"/>
</dbReference>
<dbReference type="PANTHER" id="PTHR28004:SF2">
    <property type="entry name" value="D-SERINE DEHYDRATASE"/>
    <property type="match status" value="1"/>
</dbReference>
<dbReference type="FunFam" id="3.20.20.10:FF:000016">
    <property type="entry name" value="D-serine dehydratase"/>
    <property type="match status" value="1"/>
</dbReference>
<evidence type="ECO:0000256" key="11">
    <source>
        <dbReference type="ARBA" id="ARBA00066349"/>
    </source>
</evidence>